<dbReference type="AlphaFoldDB" id="A0A401WA64"/>
<dbReference type="RefSeq" id="WP_174857238.1">
    <property type="nucleotide sequence ID" value="NZ_BHZD01000001.1"/>
</dbReference>
<proteinExistence type="predicted"/>
<dbReference type="InterPro" id="IPR023476">
    <property type="entry name" value="Pep_tRNA_hydro_II_dom_sf"/>
</dbReference>
<organism evidence="1 2">
    <name type="scientific">Streptomyces paromomycinus</name>
    <name type="common">Streptomyces rimosus subsp. paromomycinus</name>
    <dbReference type="NCBI Taxonomy" id="92743"/>
    <lineage>
        <taxon>Bacteria</taxon>
        <taxon>Bacillati</taxon>
        <taxon>Actinomycetota</taxon>
        <taxon>Actinomycetes</taxon>
        <taxon>Kitasatosporales</taxon>
        <taxon>Streptomycetaceae</taxon>
        <taxon>Streptomyces</taxon>
    </lineage>
</organism>
<dbReference type="InterPro" id="IPR018988">
    <property type="entry name" value="DUF2000"/>
</dbReference>
<keyword evidence="2" id="KW-1185">Reference proteome</keyword>
<dbReference type="SUPFAM" id="SSF102462">
    <property type="entry name" value="Peptidyl-tRNA hydrolase II"/>
    <property type="match status" value="1"/>
</dbReference>
<evidence type="ECO:0000313" key="2">
    <source>
        <dbReference type="Proteomes" id="UP000286746"/>
    </source>
</evidence>
<reference evidence="1 2" key="1">
    <citation type="submission" date="2018-11" db="EMBL/GenBank/DDBJ databases">
        <title>Whole genome sequence of Streptomyces paromomycinus NBRC 15454(T).</title>
        <authorList>
            <person name="Komaki H."/>
            <person name="Tamura T."/>
        </authorList>
    </citation>
    <scope>NUCLEOTIDE SEQUENCE [LARGE SCALE GENOMIC DNA]</scope>
    <source>
        <strain evidence="1 2">NBRC 15454</strain>
    </source>
</reference>
<accession>A0A401WA64</accession>
<dbReference type="Proteomes" id="UP000286746">
    <property type="component" value="Unassembled WGS sequence"/>
</dbReference>
<protein>
    <submittedName>
        <fullName evidence="1">Uncharacterized protein</fullName>
    </submittedName>
</protein>
<sequence>MSTDLTAAPSREPVLCFAADNLDLAGVAVHAPRKPVDKVIKGLKLHG</sequence>
<name>A0A401WA64_STREY</name>
<gene>
    <name evidence="1" type="ORF">GKJPGBOP_05945</name>
</gene>
<comment type="caution">
    <text evidence="1">The sequence shown here is derived from an EMBL/GenBank/DDBJ whole genome shotgun (WGS) entry which is preliminary data.</text>
</comment>
<dbReference type="EMBL" id="BHZD01000001">
    <property type="protein sequence ID" value="GCD46198.1"/>
    <property type="molecule type" value="Genomic_DNA"/>
</dbReference>
<evidence type="ECO:0000313" key="1">
    <source>
        <dbReference type="EMBL" id="GCD46198.1"/>
    </source>
</evidence>
<dbReference type="Pfam" id="PF09391">
    <property type="entry name" value="DUF2000"/>
    <property type="match status" value="1"/>
</dbReference>